<accession>A0A3B0Z371</accession>
<name>A0A3B0Z371_9ZZZZ</name>
<dbReference type="EC" id="1.1.1.100" evidence="3"/>
<evidence type="ECO:0000256" key="1">
    <source>
        <dbReference type="ARBA" id="ARBA00006484"/>
    </source>
</evidence>
<dbReference type="EMBL" id="UOFL01000232">
    <property type="protein sequence ID" value="VAW81967.1"/>
    <property type="molecule type" value="Genomic_DNA"/>
</dbReference>
<comment type="similarity">
    <text evidence="1">Belongs to the short-chain dehydrogenases/reductases (SDR) family.</text>
</comment>
<proteinExistence type="inferred from homology"/>
<reference evidence="3" key="1">
    <citation type="submission" date="2018-06" db="EMBL/GenBank/DDBJ databases">
        <authorList>
            <person name="Zhirakovskaya E."/>
        </authorList>
    </citation>
    <scope>NUCLEOTIDE SEQUENCE</scope>
</reference>
<organism evidence="3">
    <name type="scientific">hydrothermal vent metagenome</name>
    <dbReference type="NCBI Taxonomy" id="652676"/>
    <lineage>
        <taxon>unclassified sequences</taxon>
        <taxon>metagenomes</taxon>
        <taxon>ecological metagenomes</taxon>
    </lineage>
</organism>
<sequence length="249" mass="26918">MPFDAMLEHKNVLVTGGSRGLGQAICFYFAQSGANVAFNYRNDDVAAKDTLEKITNLQRKGAAYQCSVSNENDMNAMVKTIEKDFGLIDILINNAGVSEPLPIALMDAADWDKVMDVNSKGQFIAARAVLPGMIRRKSGVILNIGSLAGIRLIEAPVHYAASKAAAKGFTEALSKEVARYNIKVNCLAPGLLNEGVGQRLPEYRLKDYVNHVSLGRVGELEEVAKVAAFMVSDKNSYMNGETLLMDGGL</sequence>
<evidence type="ECO:0000256" key="2">
    <source>
        <dbReference type="ARBA" id="ARBA00023002"/>
    </source>
</evidence>
<evidence type="ECO:0000313" key="3">
    <source>
        <dbReference type="EMBL" id="VAW81967.1"/>
    </source>
</evidence>
<gene>
    <name evidence="3" type="ORF">MNBD_GAMMA12-1976</name>
</gene>
<dbReference type="PRINTS" id="PR00080">
    <property type="entry name" value="SDRFAMILY"/>
</dbReference>
<dbReference type="PRINTS" id="PR00081">
    <property type="entry name" value="GDHRDH"/>
</dbReference>
<dbReference type="InterPro" id="IPR002347">
    <property type="entry name" value="SDR_fam"/>
</dbReference>
<dbReference type="AlphaFoldDB" id="A0A3B0Z371"/>
<dbReference type="Pfam" id="PF13561">
    <property type="entry name" value="adh_short_C2"/>
    <property type="match status" value="1"/>
</dbReference>
<keyword evidence="2 3" id="KW-0560">Oxidoreductase</keyword>
<dbReference type="Gene3D" id="3.40.50.720">
    <property type="entry name" value="NAD(P)-binding Rossmann-like Domain"/>
    <property type="match status" value="1"/>
</dbReference>
<dbReference type="PANTHER" id="PTHR42760">
    <property type="entry name" value="SHORT-CHAIN DEHYDROGENASES/REDUCTASES FAMILY MEMBER"/>
    <property type="match status" value="1"/>
</dbReference>
<dbReference type="FunFam" id="3.40.50.720:FF:000173">
    <property type="entry name" value="3-oxoacyl-[acyl-carrier protein] reductase"/>
    <property type="match status" value="1"/>
</dbReference>
<protein>
    <submittedName>
        <fullName evidence="3">3-oxoacyl-[acyl-carrier protein] reductase</fullName>
        <ecNumber evidence="3">1.1.1.100</ecNumber>
    </submittedName>
</protein>
<dbReference type="InterPro" id="IPR036291">
    <property type="entry name" value="NAD(P)-bd_dom_sf"/>
</dbReference>
<dbReference type="SUPFAM" id="SSF51735">
    <property type="entry name" value="NAD(P)-binding Rossmann-fold domains"/>
    <property type="match status" value="1"/>
</dbReference>
<dbReference type="GO" id="GO:0004316">
    <property type="term" value="F:3-oxoacyl-[acyl-carrier-protein] reductase (NADPH) activity"/>
    <property type="evidence" value="ECO:0007669"/>
    <property type="project" value="UniProtKB-EC"/>
</dbReference>